<name>A0A3G3M8V9_9CAUD</name>
<evidence type="ECO:0000256" key="1">
    <source>
        <dbReference type="SAM" id="MobiDB-lite"/>
    </source>
</evidence>
<dbReference type="EMBL" id="MH976511">
    <property type="protein sequence ID" value="AYR02886.1"/>
    <property type="molecule type" value="Genomic_DNA"/>
</dbReference>
<proteinExistence type="predicted"/>
<dbReference type="RefSeq" id="YP_010001956.1">
    <property type="nucleotide sequence ID" value="NC_053238.1"/>
</dbReference>
<accession>A0A3G3M8V9</accession>
<evidence type="ECO:0000313" key="3">
    <source>
        <dbReference type="Proteomes" id="UP000274072"/>
    </source>
</evidence>
<protein>
    <submittedName>
        <fullName evidence="2">Uncharacterized protein</fullName>
    </submittedName>
</protein>
<reference evidence="2 3" key="1">
    <citation type="submission" date="2018-09" db="EMBL/GenBank/DDBJ databases">
        <authorList>
            <person name="Ashley E."/>
            <person name="Blue D.S."/>
            <person name="Cordova A."/>
            <person name="Iordan S."/>
            <person name="Karras L."/>
            <person name="Tso F."/>
            <person name="Ward R.E."/>
            <person name="Garlena R.A."/>
            <person name="Russell D.A."/>
            <person name="Pope W.H."/>
            <person name="Jacobs-Sera D."/>
            <person name="Hatfull G.F."/>
        </authorList>
    </citation>
    <scope>NUCLEOTIDE SEQUENCE [LARGE SCALE GENOMIC DNA]</scope>
</reference>
<dbReference type="GeneID" id="63026465"/>
<organism evidence="2 3">
    <name type="scientific">Gordonia phage Gaea</name>
    <dbReference type="NCBI Taxonomy" id="2483669"/>
    <lineage>
        <taxon>Viruses</taxon>
        <taxon>Duplodnaviria</taxon>
        <taxon>Heunggongvirae</taxon>
        <taxon>Uroviricota</taxon>
        <taxon>Caudoviricetes</taxon>
        <taxon>Stackebrandtviridae</taxon>
        <taxon>Schenleyvirinae</taxon>
        <taxon>Kroosvirus</taxon>
        <taxon>Kroosvirus gaea</taxon>
    </lineage>
</organism>
<dbReference type="Proteomes" id="UP000274072">
    <property type="component" value="Genome"/>
</dbReference>
<gene>
    <name evidence="2" type="primary">78</name>
    <name evidence="2" type="ORF">SEA_GAEA_78</name>
</gene>
<feature type="region of interest" description="Disordered" evidence="1">
    <location>
        <begin position="86"/>
        <end position="113"/>
    </location>
</feature>
<dbReference type="KEGG" id="vg:63026465"/>
<sequence>MSDAAGPRADECSCPMTDPGVPGIRPAEFEQDPLCWHHPMDGGTFLDPVQSAPIGWIQPRYYVETFDAAPSSAWLPVADLPDLHPSDDPVIVGGDGRPWHPLPDGTWAPIEPT</sequence>
<evidence type="ECO:0000313" key="2">
    <source>
        <dbReference type="EMBL" id="AYR02886.1"/>
    </source>
</evidence>
<keyword evidence="3" id="KW-1185">Reference proteome</keyword>